<sequence length="293" mass="32778">MRFLPERLATRLFDVIADIASDHGRGLDQLRRNLSRVVGPENVSRELVRGSMRSYMRYWKEAFRLPTMSADPALFARLMDGVEGEEYFNASTARGKGVILALTHSGNWDMAGTFLVNHWGPFTTVAERLRPEALFDAFVDYRHSLGFNVIPHVSKESGATAPFAVLKQTLEDGGVVCLLAERDLSRTGITVDFFGEEANMAAGPAVLARETGAALHVVHSWFTEDGWGLSCSPPLEVEDPQTTTQAMADIFARNIAQHPQDWHMLQPVWNSDVLRRKRLRSQQAARSLKQRKA</sequence>
<protein>
    <submittedName>
        <fullName evidence="7">Lipid A biosynthesis lauroyl acyltransferase</fullName>
    </submittedName>
</protein>
<dbReference type="GO" id="GO:0005886">
    <property type="term" value="C:plasma membrane"/>
    <property type="evidence" value="ECO:0007669"/>
    <property type="project" value="UniProtKB-SubCell"/>
</dbReference>
<evidence type="ECO:0000256" key="6">
    <source>
        <dbReference type="ARBA" id="ARBA00023315"/>
    </source>
</evidence>
<dbReference type="GO" id="GO:0009247">
    <property type="term" value="P:glycolipid biosynthetic process"/>
    <property type="evidence" value="ECO:0007669"/>
    <property type="project" value="UniProtKB-ARBA"/>
</dbReference>
<dbReference type="EMBL" id="CP009249">
    <property type="protein sequence ID" value="APT93688.1"/>
    <property type="molecule type" value="Genomic_DNA"/>
</dbReference>
<dbReference type="NCBIfam" id="NF005919">
    <property type="entry name" value="PRK07920.1"/>
    <property type="match status" value="1"/>
</dbReference>
<keyword evidence="5" id="KW-0472">Membrane</keyword>
<evidence type="ECO:0000256" key="2">
    <source>
        <dbReference type="ARBA" id="ARBA00022475"/>
    </source>
</evidence>
<keyword evidence="4 7" id="KW-0808">Transferase</keyword>
<dbReference type="CDD" id="cd07984">
    <property type="entry name" value="LPLAT_LABLAT-like"/>
    <property type="match status" value="1"/>
</dbReference>
<accession>A0A1L7D6B5</accession>
<evidence type="ECO:0000256" key="5">
    <source>
        <dbReference type="ARBA" id="ARBA00023136"/>
    </source>
</evidence>
<keyword evidence="8" id="KW-1185">Reference proteome</keyword>
<reference evidence="7 8" key="1">
    <citation type="submission" date="2014-08" db="EMBL/GenBank/DDBJ databases">
        <title>Complete genome sequence of Corynebacterium phocae M408/89/1(T)(=DSM 44612(T)), isolated from the common seal (Phoca vitulina).</title>
        <authorList>
            <person name="Ruckert C."/>
            <person name="Albersmeier A."/>
            <person name="Winkler A."/>
            <person name="Kalinowski J."/>
        </authorList>
    </citation>
    <scope>NUCLEOTIDE SEQUENCE [LARGE SCALE GENOMIC DNA]</scope>
    <source>
        <strain evidence="7 8">M408/89/1</strain>
    </source>
</reference>
<evidence type="ECO:0000256" key="3">
    <source>
        <dbReference type="ARBA" id="ARBA00022519"/>
    </source>
</evidence>
<organism evidence="7 8">
    <name type="scientific">Corynebacterium phocae</name>
    <dbReference type="NCBI Taxonomy" id="161895"/>
    <lineage>
        <taxon>Bacteria</taxon>
        <taxon>Bacillati</taxon>
        <taxon>Actinomycetota</taxon>
        <taxon>Actinomycetes</taxon>
        <taxon>Mycobacteriales</taxon>
        <taxon>Corynebacteriaceae</taxon>
        <taxon>Corynebacterium</taxon>
    </lineage>
</organism>
<dbReference type="STRING" id="161895.CPHO_05405"/>
<dbReference type="Pfam" id="PF03279">
    <property type="entry name" value="Lip_A_acyltrans"/>
    <property type="match status" value="1"/>
</dbReference>
<name>A0A1L7D6B5_9CORY</name>
<comment type="subcellular location">
    <subcellularLocation>
        <location evidence="1">Cell inner membrane</location>
    </subcellularLocation>
</comment>
<dbReference type="GO" id="GO:0016746">
    <property type="term" value="F:acyltransferase activity"/>
    <property type="evidence" value="ECO:0007669"/>
    <property type="project" value="UniProtKB-KW"/>
</dbReference>
<dbReference type="PANTHER" id="PTHR30606:SF10">
    <property type="entry name" value="PHOSPHATIDYLINOSITOL MANNOSIDE ACYLTRANSFERASE"/>
    <property type="match status" value="1"/>
</dbReference>
<gene>
    <name evidence="7" type="ORF">CPHO_05405</name>
</gene>
<dbReference type="InterPro" id="IPR004960">
    <property type="entry name" value="LipA_acyltrans"/>
</dbReference>
<dbReference type="PANTHER" id="PTHR30606">
    <property type="entry name" value="LIPID A BIOSYNTHESIS LAUROYL ACYLTRANSFERASE"/>
    <property type="match status" value="1"/>
</dbReference>
<evidence type="ECO:0000256" key="1">
    <source>
        <dbReference type="ARBA" id="ARBA00004533"/>
    </source>
</evidence>
<evidence type="ECO:0000313" key="7">
    <source>
        <dbReference type="EMBL" id="APT93688.1"/>
    </source>
</evidence>
<evidence type="ECO:0000313" key="8">
    <source>
        <dbReference type="Proteomes" id="UP000185491"/>
    </source>
</evidence>
<evidence type="ECO:0000256" key="4">
    <source>
        <dbReference type="ARBA" id="ARBA00022679"/>
    </source>
</evidence>
<dbReference type="Proteomes" id="UP000185491">
    <property type="component" value="Chromosome"/>
</dbReference>
<dbReference type="AlphaFoldDB" id="A0A1L7D6B5"/>
<keyword evidence="6 7" id="KW-0012">Acyltransferase</keyword>
<keyword evidence="2" id="KW-1003">Cell membrane</keyword>
<proteinExistence type="predicted"/>
<dbReference type="KEGG" id="cpho:CPHO_05405"/>
<keyword evidence="3" id="KW-0997">Cell inner membrane</keyword>